<keyword evidence="2" id="KW-1185">Reference proteome</keyword>
<dbReference type="Proteomes" id="UP001548189">
    <property type="component" value="Unassembled WGS sequence"/>
</dbReference>
<reference evidence="1 2" key="1">
    <citation type="submission" date="2024-06" db="EMBL/GenBank/DDBJ databases">
        <authorList>
            <person name="Li F."/>
        </authorList>
    </citation>
    <scope>NUCLEOTIDE SEQUENCE [LARGE SCALE GENOMIC DNA]</scope>
    <source>
        <strain evidence="1 2">GXAS 311</strain>
    </source>
</reference>
<proteinExistence type="predicted"/>
<sequence>MEKYAKESQVNQNSNSKIKFLLAFRFIEQATDYYHQNNYQATEKLFQHAASFGNESRLFYRRGKNLYYQTEYQSVLAKLNQAIAIVANDEQYYYWRAKNLLN</sequence>
<dbReference type="InterPro" id="IPR011990">
    <property type="entry name" value="TPR-like_helical_dom_sf"/>
</dbReference>
<evidence type="ECO:0000313" key="2">
    <source>
        <dbReference type="Proteomes" id="UP001548189"/>
    </source>
</evidence>
<evidence type="ECO:0000313" key="1">
    <source>
        <dbReference type="EMBL" id="MET1257089.1"/>
    </source>
</evidence>
<organism evidence="1 2">
    <name type="scientific">Aliikangiella maris</name>
    <dbReference type="NCBI Taxonomy" id="3162458"/>
    <lineage>
        <taxon>Bacteria</taxon>
        <taxon>Pseudomonadati</taxon>
        <taxon>Pseudomonadota</taxon>
        <taxon>Gammaproteobacteria</taxon>
        <taxon>Oceanospirillales</taxon>
        <taxon>Pleioneaceae</taxon>
        <taxon>Aliikangiella</taxon>
    </lineage>
</organism>
<comment type="caution">
    <text evidence="1">The sequence shown here is derived from an EMBL/GenBank/DDBJ whole genome shotgun (WGS) entry which is preliminary data.</text>
</comment>
<gene>
    <name evidence="1" type="ORF">ABVT43_18240</name>
</gene>
<protein>
    <recommendedName>
        <fullName evidence="3">Tetratricopeptide repeat protein</fullName>
    </recommendedName>
</protein>
<dbReference type="Gene3D" id="1.25.40.10">
    <property type="entry name" value="Tetratricopeptide repeat domain"/>
    <property type="match status" value="1"/>
</dbReference>
<evidence type="ECO:0008006" key="3">
    <source>
        <dbReference type="Google" id="ProtNLM"/>
    </source>
</evidence>
<accession>A0ABV2BYV3</accession>
<dbReference type="SUPFAM" id="SSF48452">
    <property type="entry name" value="TPR-like"/>
    <property type="match status" value="1"/>
</dbReference>
<name>A0ABV2BYV3_9GAMM</name>
<dbReference type="RefSeq" id="WP_353897672.1">
    <property type="nucleotide sequence ID" value="NZ_JBEVCJ010000034.1"/>
</dbReference>
<dbReference type="EMBL" id="JBEVCJ010000034">
    <property type="protein sequence ID" value="MET1257089.1"/>
    <property type="molecule type" value="Genomic_DNA"/>
</dbReference>